<evidence type="ECO:0000259" key="5">
    <source>
        <dbReference type="Pfam" id="PF24517"/>
    </source>
</evidence>
<feature type="region of interest" description="Disordered" evidence="4">
    <location>
        <begin position="209"/>
        <end position="261"/>
    </location>
</feature>
<dbReference type="InterPro" id="IPR055372">
    <property type="entry name" value="CBM96"/>
</dbReference>
<feature type="compositionally biased region" description="Polar residues" evidence="4">
    <location>
        <begin position="223"/>
        <end position="247"/>
    </location>
</feature>
<evidence type="ECO:0000256" key="2">
    <source>
        <dbReference type="ARBA" id="ARBA00022525"/>
    </source>
</evidence>
<gene>
    <name evidence="6" type="ORF">ASZ90_012591</name>
</gene>
<dbReference type="AlphaFoldDB" id="A0A0W8FAP1"/>
<evidence type="ECO:0000313" key="6">
    <source>
        <dbReference type="EMBL" id="KUG17666.1"/>
    </source>
</evidence>
<name>A0A0W8FAP1_9ZZZZ</name>
<keyword evidence="2" id="KW-0964">Secreted</keyword>
<evidence type="ECO:0000256" key="3">
    <source>
        <dbReference type="ARBA" id="ARBA00022729"/>
    </source>
</evidence>
<dbReference type="Pfam" id="PF24517">
    <property type="entry name" value="CBM96"/>
    <property type="match status" value="1"/>
</dbReference>
<dbReference type="GO" id="GO:0005576">
    <property type="term" value="C:extracellular region"/>
    <property type="evidence" value="ECO:0007669"/>
    <property type="project" value="UniProtKB-SubCell"/>
</dbReference>
<proteinExistence type="predicted"/>
<accession>A0A0W8FAP1</accession>
<keyword evidence="3" id="KW-0732">Signal</keyword>
<comment type="caution">
    <text evidence="6">The sequence shown here is derived from an EMBL/GenBank/DDBJ whole genome shotgun (WGS) entry which is preliminary data.</text>
</comment>
<feature type="domain" description="Carbohydrate-binding module family 96" evidence="5">
    <location>
        <begin position="24"/>
        <end position="200"/>
    </location>
</feature>
<dbReference type="EMBL" id="LNQE01001425">
    <property type="protein sequence ID" value="KUG17666.1"/>
    <property type="molecule type" value="Genomic_DNA"/>
</dbReference>
<reference evidence="6" key="1">
    <citation type="journal article" date="2015" name="Proc. Natl. Acad. Sci. U.S.A.">
        <title>Networks of energetic and metabolic interactions define dynamics in microbial communities.</title>
        <authorList>
            <person name="Embree M."/>
            <person name="Liu J.K."/>
            <person name="Al-Bassam M.M."/>
            <person name="Zengler K."/>
        </authorList>
    </citation>
    <scope>NUCLEOTIDE SEQUENCE</scope>
</reference>
<organism evidence="6">
    <name type="scientific">hydrocarbon metagenome</name>
    <dbReference type="NCBI Taxonomy" id="938273"/>
    <lineage>
        <taxon>unclassified sequences</taxon>
        <taxon>metagenomes</taxon>
        <taxon>ecological metagenomes</taxon>
    </lineage>
</organism>
<evidence type="ECO:0000256" key="1">
    <source>
        <dbReference type="ARBA" id="ARBA00004613"/>
    </source>
</evidence>
<comment type="subcellular location">
    <subcellularLocation>
        <location evidence="1">Secreted</location>
    </subcellularLocation>
</comment>
<evidence type="ECO:0000256" key="4">
    <source>
        <dbReference type="SAM" id="MobiDB-lite"/>
    </source>
</evidence>
<sequence length="261" mass="27874">MNRRGIILMLLAAVIAVCGQCQATEIPASQDVYVSLGTGNETVYNQSDTLLCATNVPDANNTTLNSYPGVPLIQFNLSGIDIADDDIAILVLKAASVRQMDRSGIVALVTIGSDWDEQSDITTFLVNILPARNLIVKNDLTLMSTNSDGDDIYAFDVSQKLMQAKERGDKVSFLLEAIGNSTTEIDFLSKESGQGPYLMIMPYPGQPISGNADQAIPAGQPVQADQANSDGISGQMNQTDQILSRDSVSAEPPVNTFGLVQ</sequence>
<protein>
    <recommendedName>
        <fullName evidence="5">Carbohydrate-binding module family 96 domain-containing protein</fullName>
    </recommendedName>
</protein>